<organism evidence="1">
    <name type="scientific">Pyricularia oryzae (strain Y34)</name>
    <name type="common">Rice blast fungus</name>
    <name type="synonym">Magnaporthe oryzae</name>
    <dbReference type="NCBI Taxonomy" id="1143189"/>
    <lineage>
        <taxon>Eukaryota</taxon>
        <taxon>Fungi</taxon>
        <taxon>Dikarya</taxon>
        <taxon>Ascomycota</taxon>
        <taxon>Pezizomycotina</taxon>
        <taxon>Sordariomycetes</taxon>
        <taxon>Sordariomycetidae</taxon>
        <taxon>Magnaporthales</taxon>
        <taxon>Pyriculariaceae</taxon>
        <taxon>Pyricularia</taxon>
    </lineage>
</organism>
<dbReference type="EMBL" id="JH793328">
    <property type="protein sequence ID" value="ELQ38379.1"/>
    <property type="molecule type" value="Genomic_DNA"/>
</dbReference>
<evidence type="ECO:0000313" key="1">
    <source>
        <dbReference type="EMBL" id="ELQ38379.1"/>
    </source>
</evidence>
<protein>
    <submittedName>
        <fullName evidence="1">Uncharacterized protein</fullName>
    </submittedName>
</protein>
<gene>
    <name evidence="1" type="ORF">OOU_Y34scaffold00542g71</name>
</gene>
<name>A0AA97NXW0_PYRO3</name>
<proteinExistence type="predicted"/>
<reference evidence="1" key="1">
    <citation type="journal article" date="2012" name="PLoS Genet.">
        <title>Comparative analysis of the genomes of two field isolates of the rice blast fungus Magnaporthe oryzae.</title>
        <authorList>
            <person name="Xue M."/>
            <person name="Yang J."/>
            <person name="Li Z."/>
            <person name="Hu S."/>
            <person name="Yao N."/>
            <person name="Dean R.A."/>
            <person name="Zhao W."/>
            <person name="Shen M."/>
            <person name="Zhang H."/>
            <person name="Li C."/>
            <person name="Liu L."/>
            <person name="Cao L."/>
            <person name="Xu X."/>
            <person name="Xing Y."/>
            <person name="Hsiang T."/>
            <person name="Zhang Z."/>
            <person name="Xu J.R."/>
            <person name="Peng Y.L."/>
        </authorList>
    </citation>
    <scope>NUCLEOTIDE SEQUENCE</scope>
    <source>
        <strain evidence="1">Y34</strain>
    </source>
</reference>
<dbReference type="AlphaFoldDB" id="A0AA97NXW0"/>
<accession>A0AA97NXW0</accession>
<dbReference type="Proteomes" id="UP000011086">
    <property type="component" value="Unassembled WGS sequence"/>
</dbReference>
<sequence length="156" mass="17865">MTQTIQRTEPSLPLMEEVIENGTTRVWRNKPRYISHVVMPNSSQTGSNMYLSLGGHGSLLTPNKQQIEARNQKLTFRASQYYRREDAIMSLRVHCTTVCQEAEAELNYPSSEAVTRNDGSRQGANWKTCMPQSRHYAHCPYFKGLEVLLHKHLALD</sequence>